<evidence type="ECO:0000313" key="10">
    <source>
        <dbReference type="Proteomes" id="UP000184203"/>
    </source>
</evidence>
<name>E7QTP6_HALPU</name>
<feature type="transmembrane region" description="Helical" evidence="5">
    <location>
        <begin position="89"/>
        <end position="108"/>
    </location>
</feature>
<keyword evidence="3 5" id="KW-1133">Transmembrane helix</keyword>
<keyword evidence="10" id="KW-1185">Reference proteome</keyword>
<dbReference type="GO" id="GO:0006508">
    <property type="term" value="P:proteolysis"/>
    <property type="evidence" value="ECO:0007669"/>
    <property type="project" value="UniProtKB-KW"/>
</dbReference>
<dbReference type="InterPro" id="IPR035952">
    <property type="entry name" value="Rhomboid-like_sf"/>
</dbReference>
<gene>
    <name evidence="8" type="ORF">SAMN05444342_2375</name>
    <name evidence="7" type="ORF">ZOD2009_10870</name>
</gene>
<evidence type="ECO:0000256" key="2">
    <source>
        <dbReference type="ARBA" id="ARBA00022692"/>
    </source>
</evidence>
<dbReference type="Pfam" id="PF01694">
    <property type="entry name" value="Rhomboid"/>
    <property type="match status" value="1"/>
</dbReference>
<evidence type="ECO:0000313" key="7">
    <source>
        <dbReference type="EMBL" id="EFW91975.1"/>
    </source>
</evidence>
<proteinExistence type="predicted"/>
<dbReference type="SUPFAM" id="SSF144091">
    <property type="entry name" value="Rhomboid-like"/>
    <property type="match status" value="1"/>
</dbReference>
<evidence type="ECO:0000259" key="6">
    <source>
        <dbReference type="Pfam" id="PF01694"/>
    </source>
</evidence>
<accession>E7QTP6</accession>
<protein>
    <submittedName>
        <fullName evidence="8">Membrane associated serine protease, rhomboid family</fullName>
    </submittedName>
</protein>
<dbReference type="AlphaFoldDB" id="E7QTP6"/>
<feature type="transmembrane region" description="Helical" evidence="5">
    <location>
        <begin position="152"/>
        <end position="185"/>
    </location>
</feature>
<keyword evidence="8" id="KW-0378">Hydrolase</keyword>
<dbReference type="RefSeq" id="WP_007979649.1">
    <property type="nucleotide sequence ID" value="NZ_AEMG01000009.1"/>
</dbReference>
<keyword evidence="4 5" id="KW-0472">Membrane</keyword>
<evidence type="ECO:0000256" key="5">
    <source>
        <dbReference type="SAM" id="Phobius"/>
    </source>
</evidence>
<dbReference type="PANTHER" id="PTHR43066">
    <property type="entry name" value="RHOMBOID-RELATED PROTEIN"/>
    <property type="match status" value="1"/>
</dbReference>
<dbReference type="eggNOG" id="arCOG01768">
    <property type="taxonomic scope" value="Archaea"/>
</dbReference>
<comment type="subcellular location">
    <subcellularLocation>
        <location evidence="1">Membrane</location>
        <topology evidence="1">Multi-pass membrane protein</topology>
    </subcellularLocation>
</comment>
<dbReference type="PANTHER" id="PTHR43066:SF11">
    <property type="entry name" value="PEPTIDASE S54 RHOMBOID DOMAIN-CONTAINING PROTEIN"/>
    <property type="match status" value="1"/>
</dbReference>
<dbReference type="GO" id="GO:0004252">
    <property type="term" value="F:serine-type endopeptidase activity"/>
    <property type="evidence" value="ECO:0007669"/>
    <property type="project" value="InterPro"/>
</dbReference>
<dbReference type="STRING" id="797209.GCA_000376445_02624"/>
<reference evidence="10" key="3">
    <citation type="submission" date="2016-11" db="EMBL/GenBank/DDBJ databases">
        <authorList>
            <person name="Varghese N."/>
            <person name="Submissions S."/>
        </authorList>
    </citation>
    <scope>NUCLEOTIDE SEQUENCE [LARGE SCALE GENOMIC DNA]</scope>
    <source>
        <strain evidence="10">DX253</strain>
    </source>
</reference>
<reference evidence="8" key="2">
    <citation type="submission" date="2016-11" db="EMBL/GenBank/DDBJ databases">
        <authorList>
            <person name="Jaros S."/>
            <person name="Januszkiewicz K."/>
            <person name="Wedrychowicz H."/>
        </authorList>
    </citation>
    <scope>NUCLEOTIDE SEQUENCE [LARGE SCALE GENOMIC DNA]</scope>
    <source>
        <strain evidence="8">DX253</strain>
    </source>
</reference>
<evidence type="ECO:0000256" key="1">
    <source>
        <dbReference type="ARBA" id="ARBA00004141"/>
    </source>
</evidence>
<evidence type="ECO:0000313" key="8">
    <source>
        <dbReference type="EMBL" id="SHK84476.1"/>
    </source>
</evidence>
<dbReference type="InterPro" id="IPR022764">
    <property type="entry name" value="Peptidase_S54_rhomboid_dom"/>
</dbReference>
<keyword evidence="8" id="KW-0645">Protease</keyword>
<dbReference type="OrthoDB" id="169619at2157"/>
<organism evidence="7 9">
    <name type="scientific">Haladaptatus paucihalophilus DX253</name>
    <dbReference type="NCBI Taxonomy" id="797209"/>
    <lineage>
        <taxon>Archaea</taxon>
        <taxon>Methanobacteriati</taxon>
        <taxon>Methanobacteriota</taxon>
        <taxon>Stenosarchaea group</taxon>
        <taxon>Halobacteria</taxon>
        <taxon>Halobacteriales</taxon>
        <taxon>Haladaptataceae</taxon>
        <taxon>Haladaptatus</taxon>
    </lineage>
</organism>
<dbReference type="EMBL" id="AEMG01000009">
    <property type="protein sequence ID" value="EFW91975.1"/>
    <property type="molecule type" value="Genomic_DNA"/>
</dbReference>
<feature type="transmembrane region" description="Helical" evidence="5">
    <location>
        <begin position="114"/>
        <end position="131"/>
    </location>
</feature>
<evidence type="ECO:0000256" key="3">
    <source>
        <dbReference type="ARBA" id="ARBA00022989"/>
    </source>
</evidence>
<dbReference type="Gene3D" id="1.20.1540.10">
    <property type="entry name" value="Rhomboid-like"/>
    <property type="match status" value="1"/>
</dbReference>
<feature type="transmembrane region" description="Helical" evidence="5">
    <location>
        <begin position="60"/>
        <end position="77"/>
    </location>
</feature>
<feature type="domain" description="Peptidase S54 rhomboid" evidence="6">
    <location>
        <begin position="47"/>
        <end position="188"/>
    </location>
</feature>
<reference evidence="7 9" key="1">
    <citation type="journal article" date="2014" name="ISME J.">
        <title>Trehalose/2-sulfotrehalose biosynthesis and glycine-betaine uptake are widely spread mechanisms for osmoadaptation in the Halobacteriales.</title>
        <authorList>
            <person name="Youssef N.H."/>
            <person name="Savage-Ashlock K.N."/>
            <person name="McCully A.L."/>
            <person name="Luedtke B."/>
            <person name="Shaw E.I."/>
            <person name="Hoff W.D."/>
            <person name="Elshahed M.S."/>
        </authorList>
    </citation>
    <scope>NUCLEOTIDE SEQUENCE [LARGE SCALE GENOMIC DNA]</scope>
    <source>
        <strain evidence="7 9">DX253</strain>
    </source>
</reference>
<sequence>MRLSRSPTIQTLVAFAVVFVLQTVVGFIRPFWAVSLFALAPPVSVHPWTLPLSVYSHANFGHLFSNAVALVLAGLIVERVTTTARFHAFFITVGMLSGLVQVWVGGLFSPTAPAVLGASGAVLGLYGYLLAGNPVSDAVFGRLRLSRRAQAVIVVAFTTLITLMTAAPGVALLAHFTGFAVGLIAGRLHILRVETQATSNDRAVQ</sequence>
<evidence type="ECO:0000256" key="4">
    <source>
        <dbReference type="ARBA" id="ARBA00023136"/>
    </source>
</evidence>
<evidence type="ECO:0000313" key="9">
    <source>
        <dbReference type="Proteomes" id="UP000003751"/>
    </source>
</evidence>
<dbReference type="Proteomes" id="UP000003751">
    <property type="component" value="Unassembled WGS sequence"/>
</dbReference>
<dbReference type="Proteomes" id="UP000184203">
    <property type="component" value="Unassembled WGS sequence"/>
</dbReference>
<dbReference type="GO" id="GO:0016020">
    <property type="term" value="C:membrane"/>
    <property type="evidence" value="ECO:0007669"/>
    <property type="project" value="UniProtKB-SubCell"/>
</dbReference>
<dbReference type="EMBL" id="FRAN01000003">
    <property type="protein sequence ID" value="SHK84476.1"/>
    <property type="molecule type" value="Genomic_DNA"/>
</dbReference>
<dbReference type="PATRIC" id="fig|797209.4.peg.2133"/>
<feature type="transmembrane region" description="Helical" evidence="5">
    <location>
        <begin position="12"/>
        <end position="40"/>
    </location>
</feature>
<keyword evidence="2 5" id="KW-0812">Transmembrane</keyword>